<keyword evidence="2" id="KW-0812">Transmembrane</keyword>
<keyword evidence="2" id="KW-0472">Membrane</keyword>
<organism evidence="4 5">
    <name type="scientific">Drosophila suzukii</name>
    <name type="common">Spotted-wing drosophila fruit fly</name>
    <dbReference type="NCBI Taxonomy" id="28584"/>
    <lineage>
        <taxon>Eukaryota</taxon>
        <taxon>Metazoa</taxon>
        <taxon>Ecdysozoa</taxon>
        <taxon>Arthropoda</taxon>
        <taxon>Hexapoda</taxon>
        <taxon>Insecta</taxon>
        <taxon>Pterygota</taxon>
        <taxon>Neoptera</taxon>
        <taxon>Endopterygota</taxon>
        <taxon>Diptera</taxon>
        <taxon>Brachycera</taxon>
        <taxon>Muscomorpha</taxon>
        <taxon>Ephydroidea</taxon>
        <taxon>Drosophilidae</taxon>
        <taxon>Drosophila</taxon>
        <taxon>Sophophora</taxon>
    </lineage>
</organism>
<feature type="region of interest" description="Disordered" evidence="1">
    <location>
        <begin position="408"/>
        <end position="455"/>
    </location>
</feature>
<reference evidence="5" key="1">
    <citation type="submission" date="2025-08" db="UniProtKB">
        <authorList>
            <consortium name="RefSeq"/>
        </authorList>
    </citation>
    <scope>IDENTIFICATION</scope>
</reference>
<dbReference type="Proteomes" id="UP001652628">
    <property type="component" value="Chromosome 3"/>
</dbReference>
<evidence type="ECO:0000313" key="4">
    <source>
        <dbReference type="Proteomes" id="UP001652628"/>
    </source>
</evidence>
<accession>A0AB40A9L8</accession>
<evidence type="ECO:0000256" key="2">
    <source>
        <dbReference type="SAM" id="Phobius"/>
    </source>
</evidence>
<feature type="signal peptide" evidence="3">
    <location>
        <begin position="1"/>
        <end position="19"/>
    </location>
</feature>
<evidence type="ECO:0000313" key="5">
    <source>
        <dbReference type="RefSeq" id="XP_036674236.2"/>
    </source>
</evidence>
<keyword evidence="4" id="KW-1185">Reference proteome</keyword>
<feature type="compositionally biased region" description="Acidic residues" evidence="1">
    <location>
        <begin position="435"/>
        <end position="455"/>
    </location>
</feature>
<evidence type="ECO:0008006" key="6">
    <source>
        <dbReference type="Google" id="ProtNLM"/>
    </source>
</evidence>
<dbReference type="RefSeq" id="XP_036674236.2">
    <property type="nucleotide sequence ID" value="XM_036818341.3"/>
</dbReference>
<feature type="transmembrane region" description="Helical" evidence="2">
    <location>
        <begin position="308"/>
        <end position="326"/>
    </location>
</feature>
<keyword evidence="2" id="KW-1133">Transmembrane helix</keyword>
<sequence>MRTEAAVTCFLLVIQSVCCQSGGEEHWVDPHAAWADLVQDFNQPDGSCFCPAIPERSPAAVEDALALTYFKKFVNLLFQRKRLQYDAGSKLHKRSLLFSLLPTQLEELEKVQDPRDMDILLTKILEAAEEAPLFEGRSGCSYAQQGVFALLVDILKDFVALTKTTEVQFILFATVAIILGCIVHKRFRFRLISIVLGGIFLCGYIHTYLECNRKLDVEAMMEVMKHHQEPKSYAEMSWFARLKGYVMTASPQDKQIEMLRKSSKISLSICMPDHVLFVYMNELFIKQLEILLEKVSATMTKLSYGLSFPYNLLAPILLVALVGYIIKLTFKYIISPRAWASLVHNNPAPVAPQLTQQSIGAREAVGDCLSGENLKMLLNVMSVTTVAQQSQQTQPLPAVSGVQELIEALEAPTTPEKKDSLDVSDSSSKSRSSVPEEEGFTLVDDPEDDDIIDNV</sequence>
<evidence type="ECO:0000256" key="3">
    <source>
        <dbReference type="SAM" id="SignalP"/>
    </source>
</evidence>
<feature type="compositionally biased region" description="Low complexity" evidence="1">
    <location>
        <begin position="423"/>
        <end position="433"/>
    </location>
</feature>
<feature type="chain" id="PRO_5044216107" description="Chloride channel CLIC-like protein 1" evidence="3">
    <location>
        <begin position="20"/>
        <end position="455"/>
    </location>
</feature>
<name>A0AB40A9L8_DROSZ</name>
<proteinExistence type="predicted"/>
<dbReference type="AlphaFoldDB" id="A0AB40A9L8"/>
<feature type="transmembrane region" description="Helical" evidence="2">
    <location>
        <begin position="167"/>
        <end position="184"/>
    </location>
</feature>
<dbReference type="GeneID" id="108010588"/>
<gene>
    <name evidence="5" type="primary">LOC108010588</name>
</gene>
<keyword evidence="3" id="KW-0732">Signal</keyword>
<protein>
    <recommendedName>
        <fullName evidence="6">Chloride channel CLIC-like protein 1</fullName>
    </recommendedName>
</protein>
<feature type="transmembrane region" description="Helical" evidence="2">
    <location>
        <begin position="191"/>
        <end position="209"/>
    </location>
</feature>
<evidence type="ECO:0000256" key="1">
    <source>
        <dbReference type="SAM" id="MobiDB-lite"/>
    </source>
</evidence>